<keyword evidence="3" id="KW-1185">Reference proteome</keyword>
<dbReference type="Proteomes" id="UP001187192">
    <property type="component" value="Unassembled WGS sequence"/>
</dbReference>
<evidence type="ECO:0008006" key="4">
    <source>
        <dbReference type="Google" id="ProtNLM"/>
    </source>
</evidence>
<dbReference type="Gene3D" id="3.30.559.10">
    <property type="entry name" value="Chloramphenicol acetyltransferase-like domain"/>
    <property type="match status" value="1"/>
</dbReference>
<dbReference type="InterPro" id="IPR023213">
    <property type="entry name" value="CAT-like_dom_sf"/>
</dbReference>
<dbReference type="PANTHER" id="PTHR31642">
    <property type="entry name" value="TRICHOTHECENE 3-O-ACETYLTRANSFERASE"/>
    <property type="match status" value="1"/>
</dbReference>
<dbReference type="PANTHER" id="PTHR31642:SF299">
    <property type="entry name" value="OS02G0653400 PROTEIN"/>
    <property type="match status" value="1"/>
</dbReference>
<name>A0AA88CTG0_FICCA</name>
<gene>
    <name evidence="2" type="ORF">TIFTF001_003056</name>
</gene>
<organism evidence="2 3">
    <name type="scientific">Ficus carica</name>
    <name type="common">Common fig</name>
    <dbReference type="NCBI Taxonomy" id="3494"/>
    <lineage>
        <taxon>Eukaryota</taxon>
        <taxon>Viridiplantae</taxon>
        <taxon>Streptophyta</taxon>
        <taxon>Embryophyta</taxon>
        <taxon>Tracheophyta</taxon>
        <taxon>Spermatophyta</taxon>
        <taxon>Magnoliopsida</taxon>
        <taxon>eudicotyledons</taxon>
        <taxon>Gunneridae</taxon>
        <taxon>Pentapetalae</taxon>
        <taxon>rosids</taxon>
        <taxon>fabids</taxon>
        <taxon>Rosales</taxon>
        <taxon>Moraceae</taxon>
        <taxon>Ficeae</taxon>
        <taxon>Ficus</taxon>
    </lineage>
</organism>
<evidence type="ECO:0000313" key="2">
    <source>
        <dbReference type="EMBL" id="GMN31015.1"/>
    </source>
</evidence>
<accession>A0AA88CTG0</accession>
<sequence length="383" mass="41908">MTKLTPKMASSVKGHTTTTATVHRAEIEAIQTVPPSKITAPRKVRQVSSDVSGVAGGCVHVVLYYNKASQGDSGSLHAGWSKESLAGALSEQPLLAGRLQKGKRVGDHEEAKNINVVSNDAGVRLVEARIGVTMAEFLLECNKEAEAELVFWKDIDQLDPQFSPLLYIQVTKFECDGYSFGISCSLLLADIFLKENFLKRWVDIHRKLLLAKDGIPEMPLFYLPNLKKDIPSSLSADISSSSPTKNSGQITMIFTVVSPEQYVYYSEEDFNSLAMLSVAEAESKLGSKLGPDFSLMFVTEPGNVVKIEKCSKYEIKPEQSVPNRIDSASWDDFGANELEFCEGNRTVRVSHWIGSVSGELVVAIPYCSTNDGVFGLKMVLGVV</sequence>
<dbReference type="Pfam" id="PF02458">
    <property type="entry name" value="Transferase"/>
    <property type="match status" value="1"/>
</dbReference>
<evidence type="ECO:0000313" key="3">
    <source>
        <dbReference type="Proteomes" id="UP001187192"/>
    </source>
</evidence>
<protein>
    <recommendedName>
        <fullName evidence="4">Taxadien-5-alpha-ol O-acetyltransferase</fullName>
    </recommendedName>
</protein>
<comment type="similarity">
    <text evidence="1">Belongs to the plant acyltransferase family.</text>
</comment>
<proteinExistence type="inferred from homology"/>
<evidence type="ECO:0000256" key="1">
    <source>
        <dbReference type="ARBA" id="ARBA00009861"/>
    </source>
</evidence>
<dbReference type="GO" id="GO:0016747">
    <property type="term" value="F:acyltransferase activity, transferring groups other than amino-acyl groups"/>
    <property type="evidence" value="ECO:0007669"/>
    <property type="project" value="TreeGrafter"/>
</dbReference>
<dbReference type="InterPro" id="IPR050317">
    <property type="entry name" value="Plant_Fungal_Acyltransferase"/>
</dbReference>
<dbReference type="AlphaFoldDB" id="A0AA88CTG0"/>
<dbReference type="EMBL" id="BTGU01000003">
    <property type="protein sequence ID" value="GMN31015.1"/>
    <property type="molecule type" value="Genomic_DNA"/>
</dbReference>
<comment type="caution">
    <text evidence="2">The sequence shown here is derived from an EMBL/GenBank/DDBJ whole genome shotgun (WGS) entry which is preliminary data.</text>
</comment>
<reference evidence="2" key="1">
    <citation type="submission" date="2023-07" db="EMBL/GenBank/DDBJ databases">
        <title>draft genome sequence of fig (Ficus carica).</title>
        <authorList>
            <person name="Takahashi T."/>
            <person name="Nishimura K."/>
        </authorList>
    </citation>
    <scope>NUCLEOTIDE SEQUENCE</scope>
</reference>